<evidence type="ECO:0000256" key="3">
    <source>
        <dbReference type="ARBA" id="ARBA00006490"/>
    </source>
</evidence>
<dbReference type="Pfam" id="PF00266">
    <property type="entry name" value="Aminotran_5"/>
    <property type="match status" value="1"/>
</dbReference>
<dbReference type="PIRSF" id="PIRSF005572">
    <property type="entry name" value="NifS"/>
    <property type="match status" value="1"/>
</dbReference>
<comment type="function">
    <text evidence="2">Catalyzes the removal of elemental sulfur atoms from cysteine to produce alanine. Seems to participate in the biosynthesis of the nitrogenase metalloclusters by providing the inorganic sulfur required for the Fe-S core formation.</text>
</comment>
<evidence type="ECO:0000259" key="11">
    <source>
        <dbReference type="Pfam" id="PF00266"/>
    </source>
</evidence>
<dbReference type="InterPro" id="IPR015421">
    <property type="entry name" value="PyrdxlP-dep_Trfase_major"/>
</dbReference>
<dbReference type="InterPro" id="IPR015424">
    <property type="entry name" value="PyrdxlP-dep_Trfase"/>
</dbReference>
<reference evidence="13" key="1">
    <citation type="journal article" date="2019" name="Int. J. Syst. Evol. Microbiol.">
        <title>The Global Catalogue of Microorganisms (GCM) 10K type strain sequencing project: providing services to taxonomists for standard genome sequencing and annotation.</title>
        <authorList>
            <consortium name="The Broad Institute Genomics Platform"/>
            <consortium name="The Broad Institute Genome Sequencing Center for Infectious Disease"/>
            <person name="Wu L."/>
            <person name="Ma J."/>
        </authorList>
    </citation>
    <scope>NUCLEOTIDE SEQUENCE [LARGE SCALE GENOMIC DNA]</scope>
    <source>
        <strain evidence="13">KCTC 52487</strain>
    </source>
</reference>
<evidence type="ECO:0000256" key="2">
    <source>
        <dbReference type="ARBA" id="ARBA00003120"/>
    </source>
</evidence>
<organism evidence="12 13">
    <name type="scientific">Hyphobacterium vulgare</name>
    <dbReference type="NCBI Taxonomy" id="1736751"/>
    <lineage>
        <taxon>Bacteria</taxon>
        <taxon>Pseudomonadati</taxon>
        <taxon>Pseudomonadota</taxon>
        <taxon>Alphaproteobacteria</taxon>
        <taxon>Maricaulales</taxon>
        <taxon>Maricaulaceae</taxon>
        <taxon>Hyphobacterium</taxon>
    </lineage>
</organism>
<dbReference type="Gene3D" id="3.90.1150.10">
    <property type="entry name" value="Aspartate Aminotransferase, domain 1"/>
    <property type="match status" value="1"/>
</dbReference>
<protein>
    <recommendedName>
        <fullName evidence="4">Cysteine desulfurase</fullName>
    </recommendedName>
</protein>
<sequence length="382" mass="39711">MPVYLDHNATSPIRPEARDAMLRAMAIGGNPSSVHGAGRCARTLLENARSTIARAIGARSQDLTFTSGGTESNNLAIAAALSCPDVKRILVSVLEHDAAFMGAHATGLPVEIIPALPNGQIDLGWLRDRLANWDRAADGRPFACLQAVTSETGVIQPIEEAGAMIRAADGLMLVDAVQTLGKAGFHFGRSGAHYVSISAHKVGGPQGVGALIVSCDAPCDLPRRGGGQEKGRRSGTENVPGACGFAAAVEAAVRDEEQYTGLAALRDKAENAIRAAAPHAVVIGGDAPRTPNCLAIAIPGWDGGMQVIALDLAGVCISAGSACSSGKSTAPRPWTAIVGEDLARCGIRVSLGWNTTEADIDTFIEAWTREYTRVAPRLKEIA</sequence>
<dbReference type="Proteomes" id="UP001595379">
    <property type="component" value="Unassembled WGS sequence"/>
</dbReference>
<evidence type="ECO:0000313" key="12">
    <source>
        <dbReference type="EMBL" id="MFC2926003.1"/>
    </source>
</evidence>
<evidence type="ECO:0000256" key="4">
    <source>
        <dbReference type="ARBA" id="ARBA00013558"/>
    </source>
</evidence>
<evidence type="ECO:0000256" key="9">
    <source>
        <dbReference type="ARBA" id="ARBA00023014"/>
    </source>
</evidence>
<evidence type="ECO:0000256" key="8">
    <source>
        <dbReference type="ARBA" id="ARBA00023004"/>
    </source>
</evidence>
<dbReference type="InterPro" id="IPR015422">
    <property type="entry name" value="PyrdxlP-dep_Trfase_small"/>
</dbReference>
<dbReference type="SUPFAM" id="SSF53383">
    <property type="entry name" value="PLP-dependent transferases"/>
    <property type="match status" value="1"/>
</dbReference>
<keyword evidence="5" id="KW-0808">Transferase</keyword>
<keyword evidence="9" id="KW-0411">Iron-sulfur</keyword>
<comment type="catalytic activity">
    <reaction evidence="10">
        <text>(sulfur carrier)-H + L-cysteine = (sulfur carrier)-SH + L-alanine</text>
        <dbReference type="Rhea" id="RHEA:43892"/>
        <dbReference type="Rhea" id="RHEA-COMP:14737"/>
        <dbReference type="Rhea" id="RHEA-COMP:14739"/>
        <dbReference type="ChEBI" id="CHEBI:29917"/>
        <dbReference type="ChEBI" id="CHEBI:35235"/>
        <dbReference type="ChEBI" id="CHEBI:57972"/>
        <dbReference type="ChEBI" id="CHEBI:64428"/>
        <dbReference type="EC" id="2.8.1.7"/>
    </reaction>
</comment>
<evidence type="ECO:0000256" key="10">
    <source>
        <dbReference type="ARBA" id="ARBA00050776"/>
    </source>
</evidence>
<proteinExistence type="inferred from homology"/>
<feature type="domain" description="Aminotransferase class V" evidence="11">
    <location>
        <begin position="3"/>
        <end position="363"/>
    </location>
</feature>
<keyword evidence="13" id="KW-1185">Reference proteome</keyword>
<dbReference type="EMBL" id="JBHRSV010000014">
    <property type="protein sequence ID" value="MFC2926003.1"/>
    <property type="molecule type" value="Genomic_DNA"/>
</dbReference>
<dbReference type="InterPro" id="IPR016454">
    <property type="entry name" value="Cysteine_dSase"/>
</dbReference>
<name>A0ABV6ZX89_9PROT</name>
<dbReference type="InterPro" id="IPR000192">
    <property type="entry name" value="Aminotrans_V_dom"/>
</dbReference>
<dbReference type="Gene3D" id="3.40.640.10">
    <property type="entry name" value="Type I PLP-dependent aspartate aminotransferase-like (Major domain)"/>
    <property type="match status" value="1"/>
</dbReference>
<keyword evidence="7" id="KW-0663">Pyridoxal phosphate</keyword>
<keyword evidence="8" id="KW-0408">Iron</keyword>
<comment type="similarity">
    <text evidence="3">Belongs to the class-V pyridoxal-phosphate-dependent aminotransferase family. NifS/IscS subfamily.</text>
</comment>
<evidence type="ECO:0000256" key="6">
    <source>
        <dbReference type="ARBA" id="ARBA00022723"/>
    </source>
</evidence>
<gene>
    <name evidence="12" type="ORF">ACFOOR_07785</name>
</gene>
<dbReference type="Gene3D" id="1.10.260.50">
    <property type="match status" value="1"/>
</dbReference>
<dbReference type="PANTHER" id="PTHR11601">
    <property type="entry name" value="CYSTEINE DESULFURYLASE FAMILY MEMBER"/>
    <property type="match status" value="1"/>
</dbReference>
<accession>A0ABV6ZX89</accession>
<evidence type="ECO:0000313" key="13">
    <source>
        <dbReference type="Proteomes" id="UP001595379"/>
    </source>
</evidence>
<evidence type="ECO:0000256" key="1">
    <source>
        <dbReference type="ARBA" id="ARBA00001933"/>
    </source>
</evidence>
<evidence type="ECO:0000256" key="7">
    <source>
        <dbReference type="ARBA" id="ARBA00022898"/>
    </source>
</evidence>
<comment type="caution">
    <text evidence="12">The sequence shown here is derived from an EMBL/GenBank/DDBJ whole genome shotgun (WGS) entry which is preliminary data.</text>
</comment>
<keyword evidence="6" id="KW-0479">Metal-binding</keyword>
<dbReference type="PANTHER" id="PTHR11601:SF34">
    <property type="entry name" value="CYSTEINE DESULFURASE"/>
    <property type="match status" value="1"/>
</dbReference>
<dbReference type="RefSeq" id="WP_343165571.1">
    <property type="nucleotide sequence ID" value="NZ_JBHRSV010000014.1"/>
</dbReference>
<evidence type="ECO:0000256" key="5">
    <source>
        <dbReference type="ARBA" id="ARBA00022679"/>
    </source>
</evidence>
<comment type="cofactor">
    <cofactor evidence="1">
        <name>pyridoxal 5'-phosphate</name>
        <dbReference type="ChEBI" id="CHEBI:597326"/>
    </cofactor>
</comment>